<evidence type="ECO:0000313" key="3">
    <source>
        <dbReference type="Proteomes" id="UP000887159"/>
    </source>
</evidence>
<evidence type="ECO:0000313" key="2">
    <source>
        <dbReference type="EMBL" id="GFY31153.1"/>
    </source>
</evidence>
<dbReference type="EMBL" id="BMAU01021396">
    <property type="protein sequence ID" value="GFY31153.1"/>
    <property type="molecule type" value="Genomic_DNA"/>
</dbReference>
<proteinExistence type="predicted"/>
<keyword evidence="3" id="KW-1185">Reference proteome</keyword>
<gene>
    <name evidence="2" type="ORF">TNCV_4360601</name>
</gene>
<reference evidence="2" key="1">
    <citation type="submission" date="2020-08" db="EMBL/GenBank/DDBJ databases">
        <title>Multicomponent nature underlies the extraordinary mechanical properties of spider dragline silk.</title>
        <authorList>
            <person name="Kono N."/>
            <person name="Nakamura H."/>
            <person name="Mori M."/>
            <person name="Yoshida Y."/>
            <person name="Ohtoshi R."/>
            <person name="Malay A.D."/>
            <person name="Moran D.A.P."/>
            <person name="Tomita M."/>
            <person name="Numata K."/>
            <person name="Arakawa K."/>
        </authorList>
    </citation>
    <scope>NUCLEOTIDE SEQUENCE</scope>
</reference>
<sequence length="95" mass="10689">MNSGSYSASELRAQQVSIRSESQSDGQNFGYLSVTEKMPHGGIRAPCKQLSELQRNRIIELKEAGWGNCRMALHMGRKDSSIKRSWQKWVEMAGS</sequence>
<dbReference type="AlphaFoldDB" id="A0A8X6WA91"/>
<dbReference type="Proteomes" id="UP000887159">
    <property type="component" value="Unassembled WGS sequence"/>
</dbReference>
<feature type="compositionally biased region" description="Polar residues" evidence="1">
    <location>
        <begin position="1"/>
        <end position="27"/>
    </location>
</feature>
<protein>
    <submittedName>
        <fullName evidence="2">Uncharacterized protein</fullName>
    </submittedName>
</protein>
<comment type="caution">
    <text evidence="2">The sequence shown here is derived from an EMBL/GenBank/DDBJ whole genome shotgun (WGS) entry which is preliminary data.</text>
</comment>
<organism evidence="2 3">
    <name type="scientific">Trichonephila clavipes</name>
    <name type="common">Golden silk orbweaver</name>
    <name type="synonym">Nephila clavipes</name>
    <dbReference type="NCBI Taxonomy" id="2585209"/>
    <lineage>
        <taxon>Eukaryota</taxon>
        <taxon>Metazoa</taxon>
        <taxon>Ecdysozoa</taxon>
        <taxon>Arthropoda</taxon>
        <taxon>Chelicerata</taxon>
        <taxon>Arachnida</taxon>
        <taxon>Araneae</taxon>
        <taxon>Araneomorphae</taxon>
        <taxon>Entelegynae</taxon>
        <taxon>Araneoidea</taxon>
        <taxon>Nephilidae</taxon>
        <taxon>Trichonephila</taxon>
    </lineage>
</organism>
<accession>A0A8X6WA91</accession>
<evidence type="ECO:0000256" key="1">
    <source>
        <dbReference type="SAM" id="MobiDB-lite"/>
    </source>
</evidence>
<feature type="region of interest" description="Disordered" evidence="1">
    <location>
        <begin position="1"/>
        <end position="29"/>
    </location>
</feature>
<name>A0A8X6WA91_TRICX</name>